<keyword evidence="1 10" id="KW-0963">Cytoplasm</keyword>
<dbReference type="InterPro" id="IPR035911">
    <property type="entry name" value="MurE/MurF_N"/>
</dbReference>
<dbReference type="InterPro" id="IPR036565">
    <property type="entry name" value="Mur-like_cat_sf"/>
</dbReference>
<keyword evidence="7 10" id="KW-0573">Peptidoglycan synthesis</keyword>
<keyword evidence="3 10" id="KW-0132">Cell division</keyword>
<evidence type="ECO:0000256" key="8">
    <source>
        <dbReference type="ARBA" id="ARBA00023306"/>
    </source>
</evidence>
<dbReference type="GO" id="GO:0008360">
    <property type="term" value="P:regulation of cell shape"/>
    <property type="evidence" value="ECO:0007669"/>
    <property type="project" value="UniProtKB-KW"/>
</dbReference>
<dbReference type="InterPro" id="IPR000713">
    <property type="entry name" value="Mur_ligase_N"/>
</dbReference>
<dbReference type="InterPro" id="IPR036615">
    <property type="entry name" value="Mur_ligase_C_dom_sf"/>
</dbReference>
<evidence type="ECO:0000259" key="13">
    <source>
        <dbReference type="Pfam" id="PF02875"/>
    </source>
</evidence>
<evidence type="ECO:0000256" key="11">
    <source>
        <dbReference type="RuleBase" id="RU004136"/>
    </source>
</evidence>
<evidence type="ECO:0000259" key="14">
    <source>
        <dbReference type="Pfam" id="PF08245"/>
    </source>
</evidence>
<dbReference type="GO" id="GO:0051301">
    <property type="term" value="P:cell division"/>
    <property type="evidence" value="ECO:0007669"/>
    <property type="project" value="UniProtKB-KW"/>
</dbReference>
<comment type="similarity">
    <text evidence="10">Belongs to the MurCDEF family. MurF subfamily.</text>
</comment>
<dbReference type="PANTHER" id="PTHR43024">
    <property type="entry name" value="UDP-N-ACETYLMURAMOYL-TRIPEPTIDE--D-ALANYL-D-ALANINE LIGASE"/>
    <property type="match status" value="1"/>
</dbReference>
<protein>
    <recommendedName>
        <fullName evidence="10 11">UDP-N-acetylmuramoyl-tripeptide--D-alanyl-D-alanine ligase</fullName>
        <ecNumber evidence="10 11">6.3.2.10</ecNumber>
    </recommendedName>
    <alternativeName>
        <fullName evidence="10">D-alanyl-D-alanine-adding enzyme</fullName>
    </alternativeName>
</protein>
<dbReference type="PANTHER" id="PTHR43024:SF1">
    <property type="entry name" value="UDP-N-ACETYLMURAMOYL-TRIPEPTIDE--D-ALANYL-D-ALANINE LIGASE"/>
    <property type="match status" value="1"/>
</dbReference>
<evidence type="ECO:0000256" key="5">
    <source>
        <dbReference type="ARBA" id="ARBA00022840"/>
    </source>
</evidence>
<evidence type="ECO:0000313" key="16">
    <source>
        <dbReference type="Proteomes" id="UP000537130"/>
    </source>
</evidence>
<dbReference type="InterPro" id="IPR013221">
    <property type="entry name" value="Mur_ligase_cen"/>
</dbReference>
<feature type="domain" description="Mur ligase central" evidence="14">
    <location>
        <begin position="122"/>
        <end position="309"/>
    </location>
</feature>
<sequence length="472" mass="48750">MFATSAGTEGSIVMGALSLSDIAIAIEANWASAEASVTAVSTDSRELATGSLFVALRGEHFDGHAFLGAAANAGAVAAVVDTAGSEFIPQLIVSDTLKAYGQVARLNRDRFVNAGGKIVALTGSSGKTSCKEMLAAILKQQFSVHATRGNFNNEIGVPRTLLEIEAHHDVAVIEMGAAKRGDIAYLCEFAQPDITLITNAGPAHLEGFGSLQGVAETKGEIYRALTGTGFAVINADDPFSALWREYAGDAKVVNVSLDSTDADVYASNLNVTASGTSFTLHCMGGCVEVTLPLLGRAMARNALLAAAAAQVAGASLEAIKAGLESLLPVAGRVYPMVQSWGTLIDDSYNANPASVKAAIDVLAEFPGRRLLVLGVMAELGPDSAVLHREVGEYASTKQIDAVLCCGEQTRHTCEGAGAIGEYYNDKEALLGALLKKVTLGDTVLVKGSRSAGMDSIVDAVANARVTGGKAPC</sequence>
<evidence type="ECO:0000259" key="12">
    <source>
        <dbReference type="Pfam" id="PF01225"/>
    </source>
</evidence>
<dbReference type="SUPFAM" id="SSF53244">
    <property type="entry name" value="MurD-like peptide ligases, peptide-binding domain"/>
    <property type="match status" value="1"/>
</dbReference>
<reference evidence="15 16" key="1">
    <citation type="submission" date="2020-08" db="EMBL/GenBank/DDBJ databases">
        <title>Genomic Encyclopedia of Type Strains, Phase III (KMG-III): the genomes of soil and plant-associated and newly described type strains.</title>
        <authorList>
            <person name="Whitman W."/>
        </authorList>
    </citation>
    <scope>NUCLEOTIDE SEQUENCE [LARGE SCALE GENOMIC DNA]</scope>
    <source>
        <strain evidence="15 16">CECT 8654</strain>
    </source>
</reference>
<comment type="subcellular location">
    <subcellularLocation>
        <location evidence="10 11">Cytoplasm</location>
    </subcellularLocation>
</comment>
<comment type="caution">
    <text evidence="15">The sequence shown here is derived from an EMBL/GenBank/DDBJ whole genome shotgun (WGS) entry which is preliminary data.</text>
</comment>
<dbReference type="HAMAP" id="MF_02019">
    <property type="entry name" value="MurF"/>
    <property type="match status" value="1"/>
</dbReference>
<dbReference type="GO" id="GO:0047480">
    <property type="term" value="F:UDP-N-acetylmuramoyl-tripeptide-D-alanyl-D-alanine ligase activity"/>
    <property type="evidence" value="ECO:0007669"/>
    <property type="project" value="UniProtKB-UniRule"/>
</dbReference>
<dbReference type="GO" id="GO:0005524">
    <property type="term" value="F:ATP binding"/>
    <property type="evidence" value="ECO:0007669"/>
    <property type="project" value="UniProtKB-UniRule"/>
</dbReference>
<dbReference type="Pfam" id="PF02875">
    <property type="entry name" value="Mur_ligase_C"/>
    <property type="match status" value="1"/>
</dbReference>
<evidence type="ECO:0000256" key="6">
    <source>
        <dbReference type="ARBA" id="ARBA00022960"/>
    </source>
</evidence>
<dbReference type="GO" id="GO:0005737">
    <property type="term" value="C:cytoplasm"/>
    <property type="evidence" value="ECO:0007669"/>
    <property type="project" value="UniProtKB-SubCell"/>
</dbReference>
<evidence type="ECO:0000256" key="2">
    <source>
        <dbReference type="ARBA" id="ARBA00022598"/>
    </source>
</evidence>
<dbReference type="NCBIfam" id="TIGR01143">
    <property type="entry name" value="murF"/>
    <property type="match status" value="1"/>
</dbReference>
<organism evidence="15 16">
    <name type="scientific">Litorivivens lipolytica</name>
    <dbReference type="NCBI Taxonomy" id="1524264"/>
    <lineage>
        <taxon>Bacteria</taxon>
        <taxon>Pseudomonadati</taxon>
        <taxon>Pseudomonadota</taxon>
        <taxon>Gammaproteobacteria</taxon>
        <taxon>Litorivivens</taxon>
    </lineage>
</organism>
<gene>
    <name evidence="10" type="primary">murF</name>
    <name evidence="15" type="ORF">FHR99_001317</name>
</gene>
<dbReference type="EC" id="6.3.2.10" evidence="10 11"/>
<comment type="catalytic activity">
    <reaction evidence="10 11">
        <text>D-alanyl-D-alanine + UDP-N-acetyl-alpha-D-muramoyl-L-alanyl-gamma-D-glutamyl-meso-2,6-diaminopimelate + ATP = UDP-N-acetyl-alpha-D-muramoyl-L-alanyl-gamma-D-glutamyl-meso-2,6-diaminopimeloyl-D-alanyl-D-alanine + ADP + phosphate + H(+)</text>
        <dbReference type="Rhea" id="RHEA:28374"/>
        <dbReference type="ChEBI" id="CHEBI:15378"/>
        <dbReference type="ChEBI" id="CHEBI:30616"/>
        <dbReference type="ChEBI" id="CHEBI:43474"/>
        <dbReference type="ChEBI" id="CHEBI:57822"/>
        <dbReference type="ChEBI" id="CHEBI:61386"/>
        <dbReference type="ChEBI" id="CHEBI:83905"/>
        <dbReference type="ChEBI" id="CHEBI:456216"/>
        <dbReference type="EC" id="6.3.2.10"/>
    </reaction>
</comment>
<dbReference type="EMBL" id="JACHWY010000001">
    <property type="protein sequence ID" value="MBB3047081.1"/>
    <property type="molecule type" value="Genomic_DNA"/>
</dbReference>
<keyword evidence="9 10" id="KW-0961">Cell wall biogenesis/degradation</keyword>
<evidence type="ECO:0000256" key="9">
    <source>
        <dbReference type="ARBA" id="ARBA00023316"/>
    </source>
</evidence>
<accession>A0A7W4W436</accession>
<dbReference type="Pfam" id="PF01225">
    <property type="entry name" value="Mur_ligase"/>
    <property type="match status" value="1"/>
</dbReference>
<feature type="domain" description="Mur ligase N-terminal catalytic" evidence="12">
    <location>
        <begin position="37"/>
        <end position="84"/>
    </location>
</feature>
<dbReference type="SUPFAM" id="SSF53623">
    <property type="entry name" value="MurD-like peptide ligases, catalytic domain"/>
    <property type="match status" value="1"/>
</dbReference>
<proteinExistence type="inferred from homology"/>
<keyword evidence="16" id="KW-1185">Reference proteome</keyword>
<dbReference type="UniPathway" id="UPA00219"/>
<keyword evidence="4 10" id="KW-0547">Nucleotide-binding</keyword>
<keyword evidence="2 10" id="KW-0436">Ligase</keyword>
<evidence type="ECO:0000256" key="10">
    <source>
        <dbReference type="HAMAP-Rule" id="MF_02019"/>
    </source>
</evidence>
<dbReference type="GO" id="GO:0009252">
    <property type="term" value="P:peptidoglycan biosynthetic process"/>
    <property type="evidence" value="ECO:0007669"/>
    <property type="project" value="UniProtKB-UniRule"/>
</dbReference>
<evidence type="ECO:0000256" key="7">
    <source>
        <dbReference type="ARBA" id="ARBA00022984"/>
    </source>
</evidence>
<dbReference type="AlphaFoldDB" id="A0A7W4W436"/>
<feature type="domain" description="Mur ligase C-terminal" evidence="13">
    <location>
        <begin position="341"/>
        <end position="449"/>
    </location>
</feature>
<dbReference type="GO" id="GO:0071555">
    <property type="term" value="P:cell wall organization"/>
    <property type="evidence" value="ECO:0007669"/>
    <property type="project" value="UniProtKB-KW"/>
</dbReference>
<dbReference type="InterPro" id="IPR005863">
    <property type="entry name" value="UDP-N-AcMur_synth"/>
</dbReference>
<dbReference type="Gene3D" id="3.90.190.20">
    <property type="entry name" value="Mur ligase, C-terminal domain"/>
    <property type="match status" value="1"/>
</dbReference>
<evidence type="ECO:0000256" key="4">
    <source>
        <dbReference type="ARBA" id="ARBA00022741"/>
    </source>
</evidence>
<dbReference type="InterPro" id="IPR004101">
    <property type="entry name" value="Mur_ligase_C"/>
</dbReference>
<comment type="pathway">
    <text evidence="10 11">Cell wall biogenesis; peptidoglycan biosynthesis.</text>
</comment>
<keyword evidence="5 10" id="KW-0067">ATP-binding</keyword>
<comment type="function">
    <text evidence="10 11">Involved in cell wall formation. Catalyzes the final step in the synthesis of UDP-N-acetylmuramoyl-pentapeptide, the precursor of murein.</text>
</comment>
<keyword evidence="6 10" id="KW-0133">Cell shape</keyword>
<keyword evidence="8 10" id="KW-0131">Cell cycle</keyword>
<name>A0A7W4W436_9GAMM</name>
<dbReference type="SUPFAM" id="SSF63418">
    <property type="entry name" value="MurE/MurF N-terminal domain"/>
    <property type="match status" value="1"/>
</dbReference>
<evidence type="ECO:0000256" key="1">
    <source>
        <dbReference type="ARBA" id="ARBA00022490"/>
    </source>
</evidence>
<dbReference type="InterPro" id="IPR051046">
    <property type="entry name" value="MurCDEF_CellWall_CoF430Synth"/>
</dbReference>
<dbReference type="Proteomes" id="UP000537130">
    <property type="component" value="Unassembled WGS sequence"/>
</dbReference>
<evidence type="ECO:0000256" key="3">
    <source>
        <dbReference type="ARBA" id="ARBA00022618"/>
    </source>
</evidence>
<dbReference type="RefSeq" id="WP_183409723.1">
    <property type="nucleotide sequence ID" value="NZ_JACHWY010000001.1"/>
</dbReference>
<feature type="binding site" evidence="10">
    <location>
        <begin position="123"/>
        <end position="129"/>
    </location>
    <ligand>
        <name>ATP</name>
        <dbReference type="ChEBI" id="CHEBI:30616"/>
    </ligand>
</feature>
<evidence type="ECO:0000313" key="15">
    <source>
        <dbReference type="EMBL" id="MBB3047081.1"/>
    </source>
</evidence>
<dbReference type="Gene3D" id="3.40.1190.10">
    <property type="entry name" value="Mur-like, catalytic domain"/>
    <property type="match status" value="1"/>
</dbReference>
<dbReference type="Pfam" id="PF08245">
    <property type="entry name" value="Mur_ligase_M"/>
    <property type="match status" value="1"/>
</dbReference>
<dbReference type="Gene3D" id="3.40.1390.10">
    <property type="entry name" value="MurE/MurF, N-terminal domain"/>
    <property type="match status" value="1"/>
</dbReference>